<organism evidence="2 3">
    <name type="scientific">Penicillium cinerascens</name>
    <dbReference type="NCBI Taxonomy" id="70096"/>
    <lineage>
        <taxon>Eukaryota</taxon>
        <taxon>Fungi</taxon>
        <taxon>Dikarya</taxon>
        <taxon>Ascomycota</taxon>
        <taxon>Pezizomycotina</taxon>
        <taxon>Eurotiomycetes</taxon>
        <taxon>Eurotiomycetidae</taxon>
        <taxon>Eurotiales</taxon>
        <taxon>Aspergillaceae</taxon>
        <taxon>Penicillium</taxon>
    </lineage>
</organism>
<keyword evidence="1" id="KW-0472">Membrane</keyword>
<dbReference type="InterPro" id="IPR011042">
    <property type="entry name" value="6-blade_b-propeller_TolB-like"/>
</dbReference>
<name>A0A9W9T841_9EURO</name>
<dbReference type="InterPro" id="IPR051288">
    <property type="entry name" value="Serum_paraoxonase/arylesterase"/>
</dbReference>
<dbReference type="PANTHER" id="PTHR11799">
    <property type="entry name" value="PARAOXONASE"/>
    <property type="match status" value="1"/>
</dbReference>
<protein>
    <recommendedName>
        <fullName evidence="4">SMP-30/Gluconolactonase/LRE-like region domain-containing protein</fullName>
    </recommendedName>
</protein>
<dbReference type="EMBL" id="JAPQKR010000008">
    <property type="protein sequence ID" value="KAJ5212826.1"/>
    <property type="molecule type" value="Genomic_DNA"/>
</dbReference>
<gene>
    <name evidence="2" type="ORF">N7498_004472</name>
</gene>
<dbReference type="OrthoDB" id="5307922at2759"/>
<keyword evidence="1" id="KW-1133">Transmembrane helix</keyword>
<sequence length="434" mass="48554">MRSKRALCFTIILGVFYQIFLNNFLFVFLNIGGVLQPLEDFGYDCQRIYHPLLESCEDLWLDQASRILFAACGDMNSRQNWVPAANSFNTSGRQRKDHFSVLHIDKLEEDGLYGLHKLNITGPYRGANSENDQVLDLHGFAAREISESRLQFLVINHRPPVDDISARVLPDATAIGANSTIEIFELDRRSSNLEFIRTIHDKSIIAPNNMAVSKQGRLIFTNDHSSKGWSDESLAGRVGLLQHVSFRRLHKANLDPLLQFRRLESMWGTGNVVSCGIETGECHIAASRGFSFPNGVVQGHDGLLYVSHFITGKITVHELRSNDSLIQVDEIKLGMPLDNLSIDEQGTIFVPGFPDISAVFKSLTHPGTRGIPSTIFTITKVTACNKPKYQVNKILEDREGRILPSTTTVIHDIYTGRLFLSGVASPFITVCQKR</sequence>
<dbReference type="Proteomes" id="UP001150904">
    <property type="component" value="Unassembled WGS sequence"/>
</dbReference>
<comment type="caution">
    <text evidence="2">The sequence shown here is derived from an EMBL/GenBank/DDBJ whole genome shotgun (WGS) entry which is preliminary data.</text>
</comment>
<dbReference type="Gene3D" id="2.120.10.30">
    <property type="entry name" value="TolB, C-terminal domain"/>
    <property type="match status" value="1"/>
</dbReference>
<evidence type="ECO:0000256" key="1">
    <source>
        <dbReference type="SAM" id="Phobius"/>
    </source>
</evidence>
<dbReference type="AlphaFoldDB" id="A0A9W9T841"/>
<dbReference type="SUPFAM" id="SSF63829">
    <property type="entry name" value="Calcium-dependent phosphotriesterase"/>
    <property type="match status" value="1"/>
</dbReference>
<dbReference type="RefSeq" id="XP_058310996.1">
    <property type="nucleotide sequence ID" value="XM_058451534.1"/>
</dbReference>
<proteinExistence type="predicted"/>
<keyword evidence="1" id="KW-0812">Transmembrane</keyword>
<evidence type="ECO:0008006" key="4">
    <source>
        <dbReference type="Google" id="ProtNLM"/>
    </source>
</evidence>
<dbReference type="PANTHER" id="PTHR11799:SF20">
    <property type="entry name" value="SMP-30_GLUCONOLACTONASE_LRE-LIKE REGION DOMAIN-CONTAINING PROTEIN"/>
    <property type="match status" value="1"/>
</dbReference>
<accession>A0A9W9T841</accession>
<feature type="transmembrane region" description="Helical" evidence="1">
    <location>
        <begin position="7"/>
        <end position="29"/>
    </location>
</feature>
<dbReference type="GeneID" id="83178835"/>
<evidence type="ECO:0000313" key="2">
    <source>
        <dbReference type="EMBL" id="KAJ5212826.1"/>
    </source>
</evidence>
<reference evidence="2" key="1">
    <citation type="submission" date="2022-12" db="EMBL/GenBank/DDBJ databases">
        <authorList>
            <person name="Petersen C."/>
        </authorList>
    </citation>
    <scope>NUCLEOTIDE SEQUENCE</scope>
    <source>
        <strain evidence="2">IBT 15544</strain>
    </source>
</reference>
<evidence type="ECO:0000313" key="3">
    <source>
        <dbReference type="Proteomes" id="UP001150904"/>
    </source>
</evidence>
<reference evidence="2" key="2">
    <citation type="journal article" date="2023" name="IMA Fungus">
        <title>Comparative genomic study of the Penicillium genus elucidates a diverse pangenome and 15 lateral gene transfer events.</title>
        <authorList>
            <person name="Petersen C."/>
            <person name="Sorensen T."/>
            <person name="Nielsen M.R."/>
            <person name="Sondergaard T.E."/>
            <person name="Sorensen J.L."/>
            <person name="Fitzpatrick D.A."/>
            <person name="Frisvad J.C."/>
            <person name="Nielsen K.L."/>
        </authorList>
    </citation>
    <scope>NUCLEOTIDE SEQUENCE</scope>
    <source>
        <strain evidence="2">IBT 15544</strain>
    </source>
</reference>
<keyword evidence="3" id="KW-1185">Reference proteome</keyword>